<comment type="caution">
    <text evidence="2">The sequence shown here is derived from an EMBL/GenBank/DDBJ whole genome shotgun (WGS) entry which is preliminary data.</text>
</comment>
<dbReference type="EMBL" id="JALJOR010000007">
    <property type="protein sequence ID" value="KAK9814144.1"/>
    <property type="molecule type" value="Genomic_DNA"/>
</dbReference>
<gene>
    <name evidence="2" type="ORF">WJX72_001224</name>
</gene>
<dbReference type="GO" id="GO:0005524">
    <property type="term" value="F:ATP binding"/>
    <property type="evidence" value="ECO:0007669"/>
    <property type="project" value="InterPro"/>
</dbReference>
<dbReference type="GO" id="GO:0004672">
    <property type="term" value="F:protein kinase activity"/>
    <property type="evidence" value="ECO:0007669"/>
    <property type="project" value="InterPro"/>
</dbReference>
<dbReference type="AlphaFoldDB" id="A0AAW1Q133"/>
<organism evidence="2 3">
    <name type="scientific">[Myrmecia] bisecta</name>
    <dbReference type="NCBI Taxonomy" id="41462"/>
    <lineage>
        <taxon>Eukaryota</taxon>
        <taxon>Viridiplantae</taxon>
        <taxon>Chlorophyta</taxon>
        <taxon>core chlorophytes</taxon>
        <taxon>Trebouxiophyceae</taxon>
        <taxon>Trebouxiales</taxon>
        <taxon>Trebouxiaceae</taxon>
        <taxon>Myrmecia</taxon>
    </lineage>
</organism>
<evidence type="ECO:0000313" key="3">
    <source>
        <dbReference type="Proteomes" id="UP001489004"/>
    </source>
</evidence>
<sequence>MQLYAQKQITVEASQTAEPVGKTDIITIDRSGLKGEVIRVGEDFAPEEGVQLVEGLKIGKMLGGGVQGAIYVLEGPNGEETGKLLKVMKYKEAAPITGLDVGLKREWLIGQQLDRLKGDNGEIRGFMGTGAAVISGEEQMLQGLVLDKLNGTPLDSRLWKDESFNDINYVIEMLRQVCAALNEAFRELGFIHKDLRLANIMEHRPEGGGKAVYPKGFVSKQQRQEAIDAGVFKLPGDKKPKQLEFKIIDYGHARLIADRTSQKLPKAPGMEGIYRRWWDSKGDVWRLIQDLADAIDGRTWPAEEKKKVEIVLDLVYEVTGVRLSAFYEPDIDGAAAKAQDWMKFNGSNHKYRRYFIRAQAFFFSRKTGFTPTDALKFLDDRLSAL</sequence>
<dbReference type="SUPFAM" id="SSF56112">
    <property type="entry name" value="Protein kinase-like (PK-like)"/>
    <property type="match status" value="1"/>
</dbReference>
<dbReference type="Proteomes" id="UP001489004">
    <property type="component" value="Unassembled WGS sequence"/>
</dbReference>
<protein>
    <recommendedName>
        <fullName evidence="1">Protein kinase domain-containing protein</fullName>
    </recommendedName>
</protein>
<dbReference type="PROSITE" id="PS50011">
    <property type="entry name" value="PROTEIN_KINASE_DOM"/>
    <property type="match status" value="1"/>
</dbReference>
<keyword evidence="3" id="KW-1185">Reference proteome</keyword>
<dbReference type="Gene3D" id="1.10.510.10">
    <property type="entry name" value="Transferase(Phosphotransferase) domain 1"/>
    <property type="match status" value="1"/>
</dbReference>
<accession>A0AAW1Q133</accession>
<dbReference type="InterPro" id="IPR011009">
    <property type="entry name" value="Kinase-like_dom_sf"/>
</dbReference>
<reference evidence="2 3" key="1">
    <citation type="journal article" date="2024" name="Nat. Commun.">
        <title>Phylogenomics reveals the evolutionary origins of lichenization in chlorophyte algae.</title>
        <authorList>
            <person name="Puginier C."/>
            <person name="Libourel C."/>
            <person name="Otte J."/>
            <person name="Skaloud P."/>
            <person name="Haon M."/>
            <person name="Grisel S."/>
            <person name="Petersen M."/>
            <person name="Berrin J.G."/>
            <person name="Delaux P.M."/>
            <person name="Dal Grande F."/>
            <person name="Keller J."/>
        </authorList>
    </citation>
    <scope>NUCLEOTIDE SEQUENCE [LARGE SCALE GENOMIC DNA]</scope>
    <source>
        <strain evidence="2 3">SAG 2043</strain>
    </source>
</reference>
<name>A0AAW1Q133_9CHLO</name>
<dbReference type="InterPro" id="IPR000719">
    <property type="entry name" value="Prot_kinase_dom"/>
</dbReference>
<evidence type="ECO:0000259" key="1">
    <source>
        <dbReference type="PROSITE" id="PS50011"/>
    </source>
</evidence>
<proteinExistence type="predicted"/>
<feature type="domain" description="Protein kinase" evidence="1">
    <location>
        <begin position="56"/>
        <end position="385"/>
    </location>
</feature>
<evidence type="ECO:0000313" key="2">
    <source>
        <dbReference type="EMBL" id="KAK9814144.1"/>
    </source>
</evidence>